<dbReference type="InterPro" id="IPR023091">
    <property type="entry name" value="MetalPrtase_cat_dom_sf_prd"/>
</dbReference>
<keyword evidence="3 9" id="KW-0698">rRNA processing</keyword>
<keyword evidence="4 9" id="KW-0540">Nuclease</keyword>
<accession>A0A9D1AAF7</accession>
<dbReference type="GO" id="GO:0006364">
    <property type="term" value="P:rRNA processing"/>
    <property type="evidence" value="ECO:0007669"/>
    <property type="project" value="UniProtKB-UniRule"/>
</dbReference>
<dbReference type="PANTHER" id="PTHR46986:SF1">
    <property type="entry name" value="ENDORIBONUCLEASE YBEY, CHLOROPLASTIC"/>
    <property type="match status" value="1"/>
</dbReference>
<comment type="cofactor">
    <cofactor evidence="9">
        <name>Zn(2+)</name>
        <dbReference type="ChEBI" id="CHEBI:29105"/>
    </cofactor>
    <text evidence="9">Binds 1 zinc ion.</text>
</comment>
<dbReference type="GO" id="GO:0005737">
    <property type="term" value="C:cytoplasm"/>
    <property type="evidence" value="ECO:0007669"/>
    <property type="project" value="UniProtKB-SubCell"/>
</dbReference>
<evidence type="ECO:0000313" key="11">
    <source>
        <dbReference type="Proteomes" id="UP000886757"/>
    </source>
</evidence>
<keyword evidence="2 9" id="KW-0690">Ribosome biogenesis</keyword>
<dbReference type="SUPFAM" id="SSF55486">
    <property type="entry name" value="Metalloproteases ('zincins'), catalytic domain"/>
    <property type="match status" value="1"/>
</dbReference>
<dbReference type="HAMAP" id="MF_00009">
    <property type="entry name" value="Endoribonucl_YbeY"/>
    <property type="match status" value="1"/>
</dbReference>
<evidence type="ECO:0000256" key="6">
    <source>
        <dbReference type="ARBA" id="ARBA00022759"/>
    </source>
</evidence>
<feature type="binding site" evidence="9">
    <location>
        <position position="141"/>
    </location>
    <ligand>
        <name>Zn(2+)</name>
        <dbReference type="ChEBI" id="CHEBI:29105"/>
        <note>catalytic</note>
    </ligand>
</feature>
<dbReference type="Proteomes" id="UP000886757">
    <property type="component" value="Unassembled WGS sequence"/>
</dbReference>
<evidence type="ECO:0000256" key="8">
    <source>
        <dbReference type="ARBA" id="ARBA00022833"/>
    </source>
</evidence>
<comment type="subcellular location">
    <subcellularLocation>
        <location evidence="9">Cytoplasm</location>
    </subcellularLocation>
</comment>
<dbReference type="GO" id="GO:0008270">
    <property type="term" value="F:zinc ion binding"/>
    <property type="evidence" value="ECO:0007669"/>
    <property type="project" value="UniProtKB-UniRule"/>
</dbReference>
<dbReference type="GO" id="GO:0004222">
    <property type="term" value="F:metalloendopeptidase activity"/>
    <property type="evidence" value="ECO:0007669"/>
    <property type="project" value="InterPro"/>
</dbReference>
<feature type="binding site" evidence="9">
    <location>
        <position position="131"/>
    </location>
    <ligand>
        <name>Zn(2+)</name>
        <dbReference type="ChEBI" id="CHEBI:29105"/>
        <note>catalytic</note>
    </ligand>
</feature>
<dbReference type="EC" id="3.1.-.-" evidence="9"/>
<keyword evidence="8 9" id="KW-0862">Zinc</keyword>
<comment type="function">
    <text evidence="9">Single strand-specific metallo-endoribonuclease involved in late-stage 70S ribosome quality control and in maturation of the 3' terminus of the 16S rRNA.</text>
</comment>
<dbReference type="PROSITE" id="PS01306">
    <property type="entry name" value="UPF0054"/>
    <property type="match status" value="1"/>
</dbReference>
<evidence type="ECO:0000313" key="10">
    <source>
        <dbReference type="EMBL" id="HIR12760.1"/>
    </source>
</evidence>
<evidence type="ECO:0000256" key="1">
    <source>
        <dbReference type="ARBA" id="ARBA00010875"/>
    </source>
</evidence>
<dbReference type="Gene3D" id="3.40.390.30">
    <property type="entry name" value="Metalloproteases ('zincins'), catalytic domain"/>
    <property type="match status" value="1"/>
</dbReference>
<keyword evidence="6 9" id="KW-0255">Endonuclease</keyword>
<evidence type="ECO:0000256" key="4">
    <source>
        <dbReference type="ARBA" id="ARBA00022722"/>
    </source>
</evidence>
<dbReference type="AlphaFoldDB" id="A0A9D1AAF7"/>
<dbReference type="GO" id="GO:0004521">
    <property type="term" value="F:RNA endonuclease activity"/>
    <property type="evidence" value="ECO:0007669"/>
    <property type="project" value="UniProtKB-UniRule"/>
</dbReference>
<keyword evidence="7 9" id="KW-0378">Hydrolase</keyword>
<organism evidence="10 11">
    <name type="scientific">Candidatus Choladousia intestinavium</name>
    <dbReference type="NCBI Taxonomy" id="2840727"/>
    <lineage>
        <taxon>Bacteria</taxon>
        <taxon>Bacillati</taxon>
        <taxon>Bacillota</taxon>
        <taxon>Clostridia</taxon>
        <taxon>Lachnospirales</taxon>
        <taxon>Lachnospiraceae</taxon>
        <taxon>Lachnospiraceae incertae sedis</taxon>
        <taxon>Candidatus Choladousia</taxon>
    </lineage>
</organism>
<feature type="binding site" evidence="9">
    <location>
        <position position="135"/>
    </location>
    <ligand>
        <name>Zn(2+)</name>
        <dbReference type="ChEBI" id="CHEBI:29105"/>
        <note>catalytic</note>
    </ligand>
</feature>
<dbReference type="NCBIfam" id="TIGR00043">
    <property type="entry name" value="rRNA maturation RNase YbeY"/>
    <property type="match status" value="1"/>
</dbReference>
<keyword evidence="9" id="KW-0963">Cytoplasm</keyword>
<reference evidence="10" key="1">
    <citation type="submission" date="2020-10" db="EMBL/GenBank/DDBJ databases">
        <authorList>
            <person name="Gilroy R."/>
        </authorList>
    </citation>
    <scope>NUCLEOTIDE SEQUENCE</scope>
    <source>
        <strain evidence="10">ChiSjej4B22-8148</strain>
    </source>
</reference>
<name>A0A9D1AAF7_9FIRM</name>
<dbReference type="PANTHER" id="PTHR46986">
    <property type="entry name" value="ENDORIBONUCLEASE YBEY, CHLOROPLASTIC"/>
    <property type="match status" value="1"/>
</dbReference>
<dbReference type="InterPro" id="IPR020549">
    <property type="entry name" value="YbeY_CS"/>
</dbReference>
<evidence type="ECO:0000256" key="2">
    <source>
        <dbReference type="ARBA" id="ARBA00022517"/>
    </source>
</evidence>
<protein>
    <recommendedName>
        <fullName evidence="9">Endoribonuclease YbeY</fullName>
        <ecNumber evidence="9">3.1.-.-</ecNumber>
    </recommendedName>
</protein>
<keyword evidence="5 9" id="KW-0479">Metal-binding</keyword>
<dbReference type="EMBL" id="DVGK01000031">
    <property type="protein sequence ID" value="HIR12760.1"/>
    <property type="molecule type" value="Genomic_DNA"/>
</dbReference>
<evidence type="ECO:0000256" key="3">
    <source>
        <dbReference type="ARBA" id="ARBA00022552"/>
    </source>
</evidence>
<dbReference type="InterPro" id="IPR002036">
    <property type="entry name" value="YbeY"/>
</dbReference>
<evidence type="ECO:0000256" key="7">
    <source>
        <dbReference type="ARBA" id="ARBA00022801"/>
    </source>
</evidence>
<sequence length="165" mass="18561">MTVIFENESGRDFGLPLESLAQEILEAAMDYVKCPYEAQVSLLMTDDDEIHRLNLLHRRIDRPTDVLSFPALDYPVPGSFEFLEEEGADAFDPDTGELLLGDIVLSADKISQQAESYGHSVKREYAFLIAHSLLHLIGYDHATSEEAGEMETLQEEILAQMKISR</sequence>
<comment type="similarity">
    <text evidence="1 9">Belongs to the endoribonuclease YbeY family.</text>
</comment>
<reference evidence="10" key="2">
    <citation type="journal article" date="2021" name="PeerJ">
        <title>Extensive microbial diversity within the chicken gut microbiome revealed by metagenomics and culture.</title>
        <authorList>
            <person name="Gilroy R."/>
            <person name="Ravi A."/>
            <person name="Getino M."/>
            <person name="Pursley I."/>
            <person name="Horton D.L."/>
            <person name="Alikhan N.F."/>
            <person name="Baker D."/>
            <person name="Gharbi K."/>
            <person name="Hall N."/>
            <person name="Watson M."/>
            <person name="Adriaenssens E.M."/>
            <person name="Foster-Nyarko E."/>
            <person name="Jarju S."/>
            <person name="Secka A."/>
            <person name="Antonio M."/>
            <person name="Oren A."/>
            <person name="Chaudhuri R.R."/>
            <person name="La Ragione R."/>
            <person name="Hildebrand F."/>
            <person name="Pallen M.J."/>
        </authorList>
    </citation>
    <scope>NUCLEOTIDE SEQUENCE</scope>
    <source>
        <strain evidence="10">ChiSjej4B22-8148</strain>
    </source>
</reference>
<evidence type="ECO:0000256" key="5">
    <source>
        <dbReference type="ARBA" id="ARBA00022723"/>
    </source>
</evidence>
<gene>
    <name evidence="9 10" type="primary">ybeY</name>
    <name evidence="10" type="ORF">IAB31_02410</name>
</gene>
<dbReference type="Pfam" id="PF02130">
    <property type="entry name" value="YbeY"/>
    <property type="match status" value="1"/>
</dbReference>
<comment type="caution">
    <text evidence="10">The sequence shown here is derived from an EMBL/GenBank/DDBJ whole genome shotgun (WGS) entry which is preliminary data.</text>
</comment>
<evidence type="ECO:0000256" key="9">
    <source>
        <dbReference type="HAMAP-Rule" id="MF_00009"/>
    </source>
</evidence>
<proteinExistence type="inferred from homology"/>